<evidence type="ECO:0000313" key="1">
    <source>
        <dbReference type="EMBL" id="MBC8317102.1"/>
    </source>
</evidence>
<organism evidence="1 2">
    <name type="scientific">Candidatus Desulfobia pelagia</name>
    <dbReference type="NCBI Taxonomy" id="2841692"/>
    <lineage>
        <taxon>Bacteria</taxon>
        <taxon>Pseudomonadati</taxon>
        <taxon>Thermodesulfobacteriota</taxon>
        <taxon>Desulfobulbia</taxon>
        <taxon>Desulfobulbales</taxon>
        <taxon>Desulfobulbaceae</taxon>
        <taxon>Candidatus Desulfobia</taxon>
    </lineage>
</organism>
<name>A0A8J6ND51_9BACT</name>
<accession>A0A8J6ND51</accession>
<reference evidence="1 2" key="1">
    <citation type="submission" date="2020-08" db="EMBL/GenBank/DDBJ databases">
        <title>Bridging the membrane lipid divide: bacteria of the FCB group superphylum have the potential to synthesize archaeal ether lipids.</title>
        <authorList>
            <person name="Villanueva L."/>
            <person name="Von Meijenfeldt F.A.B."/>
            <person name="Westbye A.B."/>
            <person name="Yadav S."/>
            <person name="Hopmans E.C."/>
            <person name="Dutilh B.E."/>
            <person name="Sinninghe Damste J.S."/>
        </authorList>
    </citation>
    <scope>NUCLEOTIDE SEQUENCE [LARGE SCALE GENOMIC DNA]</scope>
    <source>
        <strain evidence="1">NIOZ-UU47</strain>
    </source>
</reference>
<protein>
    <submittedName>
        <fullName evidence="1">Uncharacterized protein</fullName>
    </submittedName>
</protein>
<comment type="caution">
    <text evidence="1">The sequence shown here is derived from an EMBL/GenBank/DDBJ whole genome shotgun (WGS) entry which is preliminary data.</text>
</comment>
<dbReference type="Proteomes" id="UP000614424">
    <property type="component" value="Unassembled WGS sequence"/>
</dbReference>
<dbReference type="AlphaFoldDB" id="A0A8J6ND51"/>
<evidence type="ECO:0000313" key="2">
    <source>
        <dbReference type="Proteomes" id="UP000614424"/>
    </source>
</evidence>
<proteinExistence type="predicted"/>
<gene>
    <name evidence="1" type="ORF">H8E41_04295</name>
</gene>
<sequence>MTCKKAIGVANDMKDKYGSNLEIKIFTTDSEEAKGYNFRSSTNVLFNDELIPIDVATDRNKLDLFLSENI</sequence>
<dbReference type="InterPro" id="IPR054792">
    <property type="entry name" value="TsoX"/>
</dbReference>
<dbReference type="NCBIfam" id="NF045809">
    <property type="entry name" value="seleno_TsoX"/>
    <property type="match status" value="1"/>
</dbReference>
<dbReference type="Pfam" id="PF26315">
    <property type="entry name" value="TsoX"/>
    <property type="match status" value="1"/>
</dbReference>
<dbReference type="EMBL" id="JACNJZ010000070">
    <property type="protein sequence ID" value="MBC8317102.1"/>
    <property type="molecule type" value="Genomic_DNA"/>
</dbReference>